<keyword evidence="4" id="KW-0449">Lipoprotein</keyword>
<dbReference type="Pfam" id="PF05433">
    <property type="entry name" value="Rick_17kDa_Anti"/>
    <property type="match status" value="1"/>
</dbReference>
<organism evidence="8 9">
    <name type="scientific">Falsiroseomonas bella</name>
    <dbReference type="NCBI Taxonomy" id="2184016"/>
    <lineage>
        <taxon>Bacteria</taxon>
        <taxon>Pseudomonadati</taxon>
        <taxon>Pseudomonadota</taxon>
        <taxon>Alphaproteobacteria</taxon>
        <taxon>Acetobacterales</taxon>
        <taxon>Roseomonadaceae</taxon>
        <taxon>Falsiroseomonas</taxon>
    </lineage>
</organism>
<feature type="region of interest" description="Disordered" evidence="5">
    <location>
        <begin position="151"/>
        <end position="183"/>
    </location>
</feature>
<dbReference type="EMBL" id="QGNA01000001">
    <property type="protein sequence ID" value="PWS39089.1"/>
    <property type="molecule type" value="Genomic_DNA"/>
</dbReference>
<evidence type="ECO:0000256" key="1">
    <source>
        <dbReference type="ARBA" id="ARBA00004459"/>
    </source>
</evidence>
<evidence type="ECO:0000256" key="5">
    <source>
        <dbReference type="SAM" id="MobiDB-lite"/>
    </source>
</evidence>
<comment type="similarity">
    <text evidence="2">Belongs to the rickettsiale 17 kDa surface antigen family.</text>
</comment>
<name>A0A317FM99_9PROT</name>
<evidence type="ECO:0000256" key="4">
    <source>
        <dbReference type="ARBA" id="ARBA00023288"/>
    </source>
</evidence>
<keyword evidence="9" id="KW-1185">Reference proteome</keyword>
<dbReference type="OrthoDB" id="7277192at2"/>
<gene>
    <name evidence="8" type="ORF">DFH01_07570</name>
</gene>
<comment type="subcellular location">
    <subcellularLocation>
        <location evidence="1">Cell outer membrane</location>
        <topology evidence="1">Lipid-anchor</topology>
    </subcellularLocation>
</comment>
<accession>A0A317FM99</accession>
<evidence type="ECO:0000256" key="3">
    <source>
        <dbReference type="ARBA" id="ARBA00015281"/>
    </source>
</evidence>
<protein>
    <recommendedName>
        <fullName evidence="3">17 kDa surface antigen</fullName>
    </recommendedName>
</protein>
<dbReference type="Proteomes" id="UP000245765">
    <property type="component" value="Unassembled WGS sequence"/>
</dbReference>
<proteinExistence type="inferred from homology"/>
<dbReference type="RefSeq" id="WP_109869710.1">
    <property type="nucleotide sequence ID" value="NZ_QGNA01000001.1"/>
</dbReference>
<comment type="caution">
    <text evidence="8">The sequence shown here is derived from an EMBL/GenBank/DDBJ whole genome shotgun (WGS) entry which is preliminary data.</text>
</comment>
<evidence type="ECO:0000259" key="7">
    <source>
        <dbReference type="Pfam" id="PF05433"/>
    </source>
</evidence>
<evidence type="ECO:0000256" key="6">
    <source>
        <dbReference type="SAM" id="SignalP"/>
    </source>
</evidence>
<feature type="signal peptide" evidence="6">
    <location>
        <begin position="1"/>
        <end position="24"/>
    </location>
</feature>
<feature type="chain" id="PRO_5016374871" description="17 kDa surface antigen" evidence="6">
    <location>
        <begin position="25"/>
        <end position="183"/>
    </location>
</feature>
<feature type="domain" description="Glycine zipper 2TM" evidence="7">
    <location>
        <begin position="62"/>
        <end position="104"/>
    </location>
</feature>
<dbReference type="InterPro" id="IPR008816">
    <property type="entry name" value="Gly_zipper_2TM_dom"/>
</dbReference>
<evidence type="ECO:0000313" key="8">
    <source>
        <dbReference type="EMBL" id="PWS39089.1"/>
    </source>
</evidence>
<dbReference type="GO" id="GO:0009279">
    <property type="term" value="C:cell outer membrane"/>
    <property type="evidence" value="ECO:0007669"/>
    <property type="project" value="UniProtKB-SubCell"/>
</dbReference>
<reference evidence="9" key="1">
    <citation type="submission" date="2018-05" db="EMBL/GenBank/DDBJ databases">
        <authorList>
            <person name="Du Z."/>
            <person name="Wang X."/>
        </authorList>
    </citation>
    <scope>NUCLEOTIDE SEQUENCE [LARGE SCALE GENOMIC DNA]</scope>
    <source>
        <strain evidence="9">CQN31</strain>
    </source>
</reference>
<sequence length="183" mass="17229">MRTPKTVLPILAALALVATVPACAPANTGTTVSAAGLGSAASVSFGTIVGSRPVQVQGTGGVGTLAGAAAGGVAGSFIGGDWRSNALAGIGGAIIGGLAGNAIERGATGGTAIEFIVREDRGGDIAVVQTNEEGLQVGDRVVVTRGDRVRLSRAAGGPPPGATGAAIGAPVGATAVSGPGPAK</sequence>
<evidence type="ECO:0000256" key="2">
    <source>
        <dbReference type="ARBA" id="ARBA00008681"/>
    </source>
</evidence>
<feature type="compositionally biased region" description="Low complexity" evidence="5">
    <location>
        <begin position="162"/>
        <end position="176"/>
    </location>
</feature>
<keyword evidence="6" id="KW-0732">Signal</keyword>
<dbReference type="AlphaFoldDB" id="A0A317FM99"/>
<evidence type="ECO:0000313" key="9">
    <source>
        <dbReference type="Proteomes" id="UP000245765"/>
    </source>
</evidence>